<dbReference type="AlphaFoldDB" id="A0A2N3N0C2"/>
<evidence type="ECO:0000256" key="6">
    <source>
        <dbReference type="ARBA" id="ARBA00022982"/>
    </source>
</evidence>
<dbReference type="PANTHER" id="PTHR12219">
    <property type="entry name" value="NADH-UBIQUINONE OXIDOREDUCTASE"/>
    <property type="match status" value="1"/>
</dbReference>
<comment type="similarity">
    <text evidence="1 9">Belongs to the complex I NDUFS4 subunit family.</text>
</comment>
<dbReference type="VEuPathDB" id="FungiDB:jhhlp_007700"/>
<evidence type="ECO:0000256" key="4">
    <source>
        <dbReference type="ARBA" id="ARBA00022792"/>
    </source>
</evidence>
<evidence type="ECO:0000256" key="9">
    <source>
        <dbReference type="RuleBase" id="RU367010"/>
    </source>
</evidence>
<dbReference type="GO" id="GO:0022900">
    <property type="term" value="P:electron transport chain"/>
    <property type="evidence" value="ECO:0007669"/>
    <property type="project" value="InterPro"/>
</dbReference>
<dbReference type="InterPro" id="IPR006885">
    <property type="entry name" value="NADH_UbQ_FeS_4_mit-like"/>
</dbReference>
<dbReference type="PANTHER" id="PTHR12219:SF8">
    <property type="entry name" value="NADH DEHYDROGENASE [UBIQUINONE] IRON-SULFUR PROTEIN 4, MITOCHONDRIAL"/>
    <property type="match status" value="1"/>
</dbReference>
<reference evidence="10 11" key="1">
    <citation type="journal article" date="2017" name="G3 (Bethesda)">
        <title>First Draft Genome Sequence of the Pathogenic Fungus Lomentospora prolificans (Formerly Scedosporium prolificans).</title>
        <authorList>
            <person name="Luo R."/>
            <person name="Zimin A."/>
            <person name="Workman R."/>
            <person name="Fan Y."/>
            <person name="Pertea G."/>
            <person name="Grossman N."/>
            <person name="Wear M.P."/>
            <person name="Jia B."/>
            <person name="Miller H."/>
            <person name="Casadevall A."/>
            <person name="Timp W."/>
            <person name="Zhang S.X."/>
            <person name="Salzberg S.L."/>
        </authorList>
    </citation>
    <scope>NUCLEOTIDE SEQUENCE [LARGE SCALE GENOMIC DNA]</scope>
    <source>
        <strain evidence="10 11">JHH-5317</strain>
    </source>
</reference>
<evidence type="ECO:0000256" key="5">
    <source>
        <dbReference type="ARBA" id="ARBA00022946"/>
    </source>
</evidence>
<evidence type="ECO:0000313" key="11">
    <source>
        <dbReference type="Proteomes" id="UP000233524"/>
    </source>
</evidence>
<dbReference type="STRING" id="41688.A0A2N3N0C2"/>
<dbReference type="Pfam" id="PF04800">
    <property type="entry name" value="NDUS4"/>
    <property type="match status" value="1"/>
</dbReference>
<keyword evidence="7 9" id="KW-0496">Mitochondrion</keyword>
<protein>
    <recommendedName>
        <fullName evidence="9">NADH dehydrogenase [ubiquinone] iron-sulfur protein 4, mitochondrial</fullName>
    </recommendedName>
</protein>
<evidence type="ECO:0000256" key="8">
    <source>
        <dbReference type="ARBA" id="ARBA00023136"/>
    </source>
</evidence>
<dbReference type="GO" id="GO:0005743">
    <property type="term" value="C:mitochondrial inner membrane"/>
    <property type="evidence" value="ECO:0007669"/>
    <property type="project" value="UniProtKB-SubCell"/>
</dbReference>
<evidence type="ECO:0000256" key="2">
    <source>
        <dbReference type="ARBA" id="ARBA00022448"/>
    </source>
</evidence>
<keyword evidence="2 9" id="KW-0813">Transport</keyword>
<proteinExistence type="inferred from homology"/>
<keyword evidence="8 9" id="KW-0472">Membrane</keyword>
<evidence type="ECO:0000256" key="3">
    <source>
        <dbReference type="ARBA" id="ARBA00022660"/>
    </source>
</evidence>
<keyword evidence="3 9" id="KW-0679">Respiratory chain</keyword>
<comment type="function">
    <text evidence="9">Accessory subunit of the mitochondrial membrane respiratory chain NADH dehydrogenase (Complex I), that is believed not to be involved in catalysis. Complex I functions in the transfer of electrons from NADH to the respiratory chain. The immediate electron acceptor for the enzyme is believed to be ubiquinone.</text>
</comment>
<dbReference type="Proteomes" id="UP000233524">
    <property type="component" value="Unassembled WGS sequence"/>
</dbReference>
<keyword evidence="4 9" id="KW-0999">Mitochondrion inner membrane</keyword>
<keyword evidence="11" id="KW-1185">Reference proteome</keyword>
<dbReference type="InParanoid" id="A0A2N3N0C2"/>
<dbReference type="Gene3D" id="3.30.160.190">
    <property type="entry name" value="atu1810 like domain"/>
    <property type="match status" value="1"/>
</dbReference>
<dbReference type="EMBL" id="NLAX01001139">
    <property type="protein sequence ID" value="PKS05870.1"/>
    <property type="molecule type" value="Genomic_DNA"/>
</dbReference>
<evidence type="ECO:0000256" key="7">
    <source>
        <dbReference type="ARBA" id="ARBA00023128"/>
    </source>
</evidence>
<evidence type="ECO:0000256" key="1">
    <source>
        <dbReference type="ARBA" id="ARBA00005882"/>
    </source>
</evidence>
<keyword evidence="6 9" id="KW-0249">Electron transport</keyword>
<comment type="caution">
    <text evidence="10">The sequence shown here is derived from an EMBL/GenBank/DDBJ whole genome shotgun (WGS) entry which is preliminary data.</text>
</comment>
<accession>A0A2N3N0C2</accession>
<dbReference type="InterPro" id="IPR038532">
    <property type="entry name" value="NDUFS4-like_sf"/>
</dbReference>
<sequence length="198" mass="22223">MASLRTAISTGLLRRVAIARPAAGAARLQSSVAPVDQPAAPGLRQNQPDYTLQADKATSTFTPVPKRVQDGSEESETIPAAVVSDTPMELQGRQVRIYKEAKPATQSGNWQGHHWRMDWDILPKGHRWENPLMGWQSSGDMMQGTRMFFHSKEDAIRFAEKQGYEYFVQEPNTRAFKPKSYANNFTYSPGKLKIARTK</sequence>
<name>A0A2N3N0C2_9PEZI</name>
<dbReference type="FunFam" id="3.30.160.190:FF:000001">
    <property type="entry name" value="NADH-ubiquinone oxidoreductase 21 kDa subunit mitochondrial"/>
    <property type="match status" value="1"/>
</dbReference>
<comment type="subcellular location">
    <subcellularLocation>
        <location evidence="9">Mitochondrion inner membrane</location>
        <topology evidence="9">Peripheral membrane protein</topology>
        <orientation evidence="9">Matrix side</orientation>
    </subcellularLocation>
</comment>
<dbReference type="OrthoDB" id="3089at2759"/>
<evidence type="ECO:0000313" key="10">
    <source>
        <dbReference type="EMBL" id="PKS05870.1"/>
    </source>
</evidence>
<gene>
    <name evidence="10" type="ORF">jhhlp_007700</name>
</gene>
<keyword evidence="5 9" id="KW-0809">Transit peptide</keyword>
<organism evidence="10 11">
    <name type="scientific">Lomentospora prolificans</name>
    <dbReference type="NCBI Taxonomy" id="41688"/>
    <lineage>
        <taxon>Eukaryota</taxon>
        <taxon>Fungi</taxon>
        <taxon>Dikarya</taxon>
        <taxon>Ascomycota</taxon>
        <taxon>Pezizomycotina</taxon>
        <taxon>Sordariomycetes</taxon>
        <taxon>Hypocreomycetidae</taxon>
        <taxon>Microascales</taxon>
        <taxon>Microascaceae</taxon>
        <taxon>Lomentospora</taxon>
    </lineage>
</organism>